<comment type="subcellular location">
    <subcellularLocation>
        <location evidence="1">Cytoplasm</location>
    </subcellularLocation>
</comment>
<dbReference type="Pfam" id="PF17760">
    <property type="entry name" value="UvrA_inter"/>
    <property type="match status" value="1"/>
</dbReference>
<evidence type="ECO:0000313" key="18">
    <source>
        <dbReference type="EMBL" id="MBS1257223.1"/>
    </source>
</evidence>
<dbReference type="Proteomes" id="UP000722750">
    <property type="component" value="Unassembled WGS sequence"/>
</dbReference>
<dbReference type="GO" id="GO:0003677">
    <property type="term" value="F:DNA binding"/>
    <property type="evidence" value="ECO:0007669"/>
    <property type="project" value="UniProtKB-KW"/>
</dbReference>
<evidence type="ECO:0000256" key="5">
    <source>
        <dbReference type="ARBA" id="ARBA00022741"/>
    </source>
</evidence>
<reference evidence="18" key="1">
    <citation type="journal article" date="2021" name="ISME J.">
        <title>Fine-scale metabolic discontinuity in a stratified prokaryote microbiome of a Red Sea deep halocline.</title>
        <authorList>
            <person name="Michoud G."/>
            <person name="Ngugi D.K."/>
            <person name="Barozzi A."/>
            <person name="Merlino G."/>
            <person name="Calleja M.L."/>
            <person name="Delgado-Huertas A."/>
            <person name="Moran X.A.G."/>
            <person name="Daffonchio D."/>
        </authorList>
    </citation>
    <scope>NUCLEOTIDE SEQUENCE</scope>
    <source>
        <strain evidence="18">SuakinDeep_MAG55_1</strain>
    </source>
</reference>
<dbReference type="PANTHER" id="PTHR43152">
    <property type="entry name" value="UVRABC SYSTEM PROTEIN A"/>
    <property type="match status" value="1"/>
</dbReference>
<evidence type="ECO:0000256" key="14">
    <source>
        <dbReference type="ARBA" id="ARBA00038000"/>
    </source>
</evidence>
<dbReference type="PANTHER" id="PTHR43152:SF3">
    <property type="entry name" value="UVRABC SYSTEM PROTEIN A"/>
    <property type="match status" value="1"/>
</dbReference>
<keyword evidence="8" id="KW-0863">Zinc-finger</keyword>
<feature type="domain" description="ABC transporter" evidence="17">
    <location>
        <begin position="622"/>
        <end position="961"/>
    </location>
</feature>
<keyword evidence="6" id="KW-0227">DNA damage</keyword>
<dbReference type="GO" id="GO:0005737">
    <property type="term" value="C:cytoplasm"/>
    <property type="evidence" value="ECO:0007669"/>
    <property type="project" value="UniProtKB-SubCell"/>
</dbReference>
<dbReference type="AlphaFoldDB" id="A0A941VZZ0"/>
<keyword evidence="13" id="KW-0234">DNA repair</keyword>
<accession>A0A941VZZ0</accession>
<dbReference type="InterPro" id="IPR004602">
    <property type="entry name" value="UvrA"/>
</dbReference>
<dbReference type="Gene3D" id="1.20.1580.10">
    <property type="entry name" value="ABC transporter ATPase like domain"/>
    <property type="match status" value="4"/>
</dbReference>
<dbReference type="SUPFAM" id="SSF52540">
    <property type="entry name" value="P-loop containing nucleoside triphosphate hydrolases"/>
    <property type="match status" value="2"/>
</dbReference>
<proteinExistence type="inferred from homology"/>
<evidence type="ECO:0000259" key="17">
    <source>
        <dbReference type="PROSITE" id="PS50893"/>
    </source>
</evidence>
<name>A0A941VZZ0_9BACT</name>
<keyword evidence="9" id="KW-0862">Zinc</keyword>
<comment type="caution">
    <text evidence="18">The sequence shown here is derived from an EMBL/GenBank/DDBJ whole genome shotgun (WGS) entry which is preliminary data.</text>
</comment>
<evidence type="ECO:0000256" key="9">
    <source>
        <dbReference type="ARBA" id="ARBA00022833"/>
    </source>
</evidence>
<evidence type="ECO:0000256" key="13">
    <source>
        <dbReference type="ARBA" id="ARBA00023204"/>
    </source>
</evidence>
<gene>
    <name evidence="18" type="ORF">MAG551_00259</name>
</gene>
<dbReference type="InterPro" id="IPR027417">
    <property type="entry name" value="P-loop_NTPase"/>
</dbReference>
<dbReference type="EMBL" id="JAANXD010000016">
    <property type="protein sequence ID" value="MBS1257223.1"/>
    <property type="molecule type" value="Genomic_DNA"/>
</dbReference>
<dbReference type="InterPro" id="IPR041102">
    <property type="entry name" value="UvrA_inter"/>
</dbReference>
<keyword evidence="10" id="KW-0067">ATP-binding</keyword>
<evidence type="ECO:0000256" key="10">
    <source>
        <dbReference type="ARBA" id="ARBA00022840"/>
    </source>
</evidence>
<evidence type="ECO:0000256" key="16">
    <source>
        <dbReference type="ARBA" id="ARBA00042156"/>
    </source>
</evidence>
<evidence type="ECO:0000256" key="6">
    <source>
        <dbReference type="ARBA" id="ARBA00022763"/>
    </source>
</evidence>
<protein>
    <recommendedName>
        <fullName evidence="15">UvrABC system protein A</fullName>
    </recommendedName>
    <alternativeName>
        <fullName evidence="16">Excinuclease ABC subunit A</fullName>
    </alternativeName>
</protein>
<dbReference type="Pfam" id="PF17755">
    <property type="entry name" value="UvrA_DNA-bind"/>
    <property type="match status" value="1"/>
</dbReference>
<dbReference type="PROSITE" id="PS50893">
    <property type="entry name" value="ABC_TRANSPORTER_2"/>
    <property type="match status" value="2"/>
</dbReference>
<dbReference type="GO" id="GO:0006289">
    <property type="term" value="P:nucleotide-excision repair"/>
    <property type="evidence" value="ECO:0007669"/>
    <property type="project" value="InterPro"/>
</dbReference>
<keyword evidence="11" id="KW-0267">Excision nuclease</keyword>
<evidence type="ECO:0000256" key="7">
    <source>
        <dbReference type="ARBA" id="ARBA00022769"/>
    </source>
</evidence>
<evidence type="ECO:0000256" key="4">
    <source>
        <dbReference type="ARBA" id="ARBA00022737"/>
    </source>
</evidence>
<dbReference type="NCBIfam" id="TIGR00630">
    <property type="entry name" value="uvra"/>
    <property type="match status" value="1"/>
</dbReference>
<evidence type="ECO:0000256" key="3">
    <source>
        <dbReference type="ARBA" id="ARBA00022723"/>
    </source>
</evidence>
<evidence type="ECO:0000256" key="11">
    <source>
        <dbReference type="ARBA" id="ARBA00022881"/>
    </source>
</evidence>
<dbReference type="GO" id="GO:0008270">
    <property type="term" value="F:zinc ion binding"/>
    <property type="evidence" value="ECO:0007669"/>
    <property type="project" value="UniProtKB-KW"/>
</dbReference>
<sequence length="970" mass="108678">MRKSIIARGIRVHNLKNINIEIPLRKLVVITGVSGSGKSSLAFDTLYAEGQRRYVESFSAYARQFLERVDKPDIDHIEGIPPAIAIEQKNPVKNRRSTVGTATEINDYLRLLFARIGKTYCTKCGEIVRNDTILQITDCILSLPENTRFLVAFPVAISKKISSDMQVSALRERGIIRILADNNIIDISSTPENFDIRKYKSVAGVVDRLVVGKKIKGRLIDSLETAYSLGAGYLRVLLLTDGIKKDIKDNIVKSNFFTKKLAGKKLKAILINDSKWHEISFSSHFCCNNCNIEYKTPTHHLFSFNNPLGACKKCQGFGHTIEIDMNLVVPDKTKTINEGAIAPWNSPAYCNLLEELQAAASDYNIPLDIPFNKLTKSQLRLIEEGTDDFTGINEFFNWLEGKKYKMHVRVLLSKYRCYTVCSECGGTRLNPPAHNVKINQYNISDICSMSIDETYSFFEKIKLSKYEEEVARLLLLEIKKRLGYMVKVGLEYLTLDRMTRTLSGGEAQRVNLTTSLGSSLVNTLYILDEPSIGLHPRDTKRLIDILVRLRDIGNTVLVVEHDRDMIKSADYLIDIGPGAGENGGSVVYTGDAKKIPSKNGSLTGQYLKGKKQIELPMARRKVTHNHIEIIGASENNLKNITVRFPLKVFTCVTGVSGSGKSTLIQDTLYGALKKRMGIYNGFIGKHNDLNINGGIDDVIMVDQSPIGRTPRSNPVTYVKVFDFIRKIFASTREARLHNYSQSSFSFNVKGGRCDYCEGCGYIKVDMQFLADVYVTCDQCHGKRFRKDILEVCYKEKNIHDVLEMTVSEAMAFFSTRDKHALTSDINSSLSKAASHIKKGLKYLEDTGLGYLRLGQPATTLSGGEAQRLKLATYMAKGKHEEILFIFDEPTTGLHFDDIRKLLDCFQRLIDDGHSVIVIEHNLEVLKCADHIIDLGPEGGKGGGYVLGCGRPEKIAKLKKSYTGKYLKEYV</sequence>
<evidence type="ECO:0000313" key="19">
    <source>
        <dbReference type="Proteomes" id="UP000722750"/>
    </source>
</evidence>
<evidence type="ECO:0000256" key="2">
    <source>
        <dbReference type="ARBA" id="ARBA00022490"/>
    </source>
</evidence>
<organism evidence="18 19">
    <name type="scientific">Candidatus Scalindua arabica</name>
    <dbReference type="NCBI Taxonomy" id="1127984"/>
    <lineage>
        <taxon>Bacteria</taxon>
        <taxon>Pseudomonadati</taxon>
        <taxon>Planctomycetota</taxon>
        <taxon>Candidatus Brocadiia</taxon>
        <taxon>Candidatus Brocadiales</taxon>
        <taxon>Candidatus Scalinduaceae</taxon>
        <taxon>Candidatus Scalindua</taxon>
    </lineage>
</organism>
<keyword evidence="4" id="KW-0677">Repeat</keyword>
<dbReference type="PROSITE" id="PS00211">
    <property type="entry name" value="ABC_TRANSPORTER_1"/>
    <property type="match status" value="1"/>
</dbReference>
<dbReference type="NCBIfam" id="NF001503">
    <property type="entry name" value="PRK00349.1"/>
    <property type="match status" value="1"/>
</dbReference>
<keyword evidence="2" id="KW-0963">Cytoplasm</keyword>
<dbReference type="InterPro" id="IPR003439">
    <property type="entry name" value="ABC_transporter-like_ATP-bd"/>
</dbReference>
<dbReference type="GO" id="GO:0004518">
    <property type="term" value="F:nuclease activity"/>
    <property type="evidence" value="ECO:0007669"/>
    <property type="project" value="UniProtKB-KW"/>
</dbReference>
<dbReference type="Gene3D" id="3.40.50.300">
    <property type="entry name" value="P-loop containing nucleotide triphosphate hydrolases"/>
    <property type="match status" value="3"/>
</dbReference>
<keyword evidence="3" id="KW-0479">Metal-binding</keyword>
<evidence type="ECO:0000256" key="1">
    <source>
        <dbReference type="ARBA" id="ARBA00004496"/>
    </source>
</evidence>
<dbReference type="InterPro" id="IPR017871">
    <property type="entry name" value="ABC_transporter-like_CS"/>
</dbReference>
<keyword evidence="7" id="KW-0228">DNA excision</keyword>
<feature type="domain" description="ABC transporter" evidence="17">
    <location>
        <begin position="327"/>
        <end position="602"/>
    </location>
</feature>
<dbReference type="GO" id="GO:0009380">
    <property type="term" value="C:excinuclease repair complex"/>
    <property type="evidence" value="ECO:0007669"/>
    <property type="project" value="InterPro"/>
</dbReference>
<dbReference type="Gene3D" id="3.30.190.20">
    <property type="match status" value="1"/>
</dbReference>
<evidence type="ECO:0000256" key="8">
    <source>
        <dbReference type="ARBA" id="ARBA00022771"/>
    </source>
</evidence>
<dbReference type="InterPro" id="IPR041552">
    <property type="entry name" value="UvrA_DNA-bd"/>
</dbReference>
<evidence type="ECO:0000256" key="12">
    <source>
        <dbReference type="ARBA" id="ARBA00023125"/>
    </source>
</evidence>
<dbReference type="GO" id="GO:0016887">
    <property type="term" value="F:ATP hydrolysis activity"/>
    <property type="evidence" value="ECO:0007669"/>
    <property type="project" value="InterPro"/>
</dbReference>
<keyword evidence="12" id="KW-0238">DNA-binding</keyword>
<dbReference type="GO" id="GO:0005524">
    <property type="term" value="F:ATP binding"/>
    <property type="evidence" value="ECO:0007669"/>
    <property type="project" value="UniProtKB-KW"/>
</dbReference>
<dbReference type="Gene3D" id="1.10.8.280">
    <property type="entry name" value="ABC transporter ATPase domain-like"/>
    <property type="match status" value="1"/>
</dbReference>
<evidence type="ECO:0000256" key="15">
    <source>
        <dbReference type="ARBA" id="ARBA00039316"/>
    </source>
</evidence>
<comment type="similarity">
    <text evidence="14">Belongs to the ABC transporter superfamily. UvrA family.</text>
</comment>
<keyword evidence="5" id="KW-0547">Nucleotide-binding</keyword>